<evidence type="ECO:0000313" key="3">
    <source>
        <dbReference type="Proteomes" id="UP001348641"/>
    </source>
</evidence>
<proteinExistence type="predicted"/>
<dbReference type="CDD" id="cd00093">
    <property type="entry name" value="HTH_XRE"/>
    <property type="match status" value="1"/>
</dbReference>
<accession>A0ABU7KHV6</accession>
<feature type="domain" description="HTH cro/C1-type" evidence="1">
    <location>
        <begin position="17"/>
        <end position="50"/>
    </location>
</feature>
<comment type="caution">
    <text evidence="2">The sequence shown here is derived from an EMBL/GenBank/DDBJ whole genome shotgun (WGS) entry which is preliminary data.</text>
</comment>
<organism evidence="2 3">
    <name type="scientific">Nocardiopsis tropica</name>
    <dbReference type="NCBI Taxonomy" id="109330"/>
    <lineage>
        <taxon>Bacteria</taxon>
        <taxon>Bacillati</taxon>
        <taxon>Actinomycetota</taxon>
        <taxon>Actinomycetes</taxon>
        <taxon>Streptosporangiales</taxon>
        <taxon>Nocardiopsidaceae</taxon>
        <taxon>Nocardiopsis</taxon>
    </lineage>
</organism>
<dbReference type="InterPro" id="IPR043917">
    <property type="entry name" value="DUF5753"/>
</dbReference>
<protein>
    <submittedName>
        <fullName evidence="2">Helix-turn-helix transcriptional regulator</fullName>
    </submittedName>
</protein>
<dbReference type="Pfam" id="PF13560">
    <property type="entry name" value="HTH_31"/>
    <property type="match status" value="1"/>
</dbReference>
<dbReference type="SMART" id="SM00530">
    <property type="entry name" value="HTH_XRE"/>
    <property type="match status" value="1"/>
</dbReference>
<dbReference type="InterPro" id="IPR010982">
    <property type="entry name" value="Lambda_DNA-bd_dom_sf"/>
</dbReference>
<evidence type="ECO:0000313" key="2">
    <source>
        <dbReference type="EMBL" id="MEE2048889.1"/>
    </source>
</evidence>
<dbReference type="Proteomes" id="UP001348641">
    <property type="component" value="Unassembled WGS sequence"/>
</dbReference>
<dbReference type="PROSITE" id="PS50943">
    <property type="entry name" value="HTH_CROC1"/>
    <property type="match status" value="1"/>
</dbReference>
<dbReference type="SUPFAM" id="SSF47413">
    <property type="entry name" value="lambda repressor-like DNA-binding domains"/>
    <property type="match status" value="1"/>
</dbReference>
<dbReference type="EMBL" id="JAUUCC010000001">
    <property type="protein sequence ID" value="MEE2048889.1"/>
    <property type="molecule type" value="Genomic_DNA"/>
</dbReference>
<sequence length="282" mass="32243">MADPIPTVRQYRLAQDLRELRAGAKMTQEQVAASMDWHVSKLFRLENARSPRVNWLDIQGLLDLYGVASPQREALIQLAKDSKKRGWWTTYQDVFTGSFVALEDEAHLIRYYSSELVPGLFQTESYARAVIQALRPSYDSESVERRVAARMARQRVLEREKPLHLDFVLNEAAIRRNVGGREVMIEQLQTLHQVAGTSTATLRLLPFRTGTHAGMEGAFTVFSFPKELYPDVVYIEGMMGDLYLESAESVSRYRDAFESLRQSALPPSDTMEYIDALAREFR</sequence>
<dbReference type="InterPro" id="IPR001387">
    <property type="entry name" value="Cro/C1-type_HTH"/>
</dbReference>
<name>A0ABU7KHV6_9ACTN</name>
<evidence type="ECO:0000259" key="1">
    <source>
        <dbReference type="PROSITE" id="PS50943"/>
    </source>
</evidence>
<dbReference type="Pfam" id="PF19054">
    <property type="entry name" value="DUF5753"/>
    <property type="match status" value="1"/>
</dbReference>
<dbReference type="RefSeq" id="WP_330156201.1">
    <property type="nucleotide sequence ID" value="NZ_BAAAJA010000006.1"/>
</dbReference>
<gene>
    <name evidence="2" type="ORF">Q8A49_00050</name>
</gene>
<dbReference type="Gene3D" id="1.10.260.40">
    <property type="entry name" value="lambda repressor-like DNA-binding domains"/>
    <property type="match status" value="1"/>
</dbReference>
<reference evidence="2 3" key="1">
    <citation type="submission" date="2023-07" db="EMBL/GenBank/DDBJ databases">
        <authorList>
            <person name="Girao M."/>
            <person name="Carvalho M.F."/>
        </authorList>
    </citation>
    <scope>NUCLEOTIDE SEQUENCE [LARGE SCALE GENOMIC DNA]</scope>
    <source>
        <strain evidence="2 3">66/93</strain>
    </source>
</reference>